<dbReference type="InterPro" id="IPR050855">
    <property type="entry name" value="NDM-1-like"/>
</dbReference>
<keyword evidence="3" id="KW-1185">Reference proteome</keyword>
<dbReference type="RefSeq" id="WP_344846712.1">
    <property type="nucleotide sequence ID" value="NZ_BAABAA010000011.1"/>
</dbReference>
<dbReference type="EMBL" id="BAABAA010000011">
    <property type="protein sequence ID" value="GAA3584534.1"/>
    <property type="molecule type" value="Genomic_DNA"/>
</dbReference>
<reference evidence="3" key="1">
    <citation type="journal article" date="2019" name="Int. J. Syst. Evol. Microbiol.">
        <title>The Global Catalogue of Microorganisms (GCM) 10K type strain sequencing project: providing services to taxonomists for standard genome sequencing and annotation.</title>
        <authorList>
            <consortium name="The Broad Institute Genomics Platform"/>
            <consortium name="The Broad Institute Genome Sequencing Center for Infectious Disease"/>
            <person name="Wu L."/>
            <person name="Ma J."/>
        </authorList>
    </citation>
    <scope>NUCLEOTIDE SEQUENCE [LARGE SCALE GENOMIC DNA]</scope>
    <source>
        <strain evidence="3">JCM 16928</strain>
    </source>
</reference>
<feature type="domain" description="Metallo-beta-lactamase" evidence="1">
    <location>
        <begin position="29"/>
        <end position="211"/>
    </location>
</feature>
<proteinExistence type="predicted"/>
<dbReference type="PANTHER" id="PTHR42951">
    <property type="entry name" value="METALLO-BETA-LACTAMASE DOMAIN-CONTAINING"/>
    <property type="match status" value="1"/>
</dbReference>
<comment type="caution">
    <text evidence="2">The sequence shown here is derived from an EMBL/GenBank/DDBJ whole genome shotgun (WGS) entry which is preliminary data.</text>
</comment>
<evidence type="ECO:0000259" key="1">
    <source>
        <dbReference type="SMART" id="SM00849"/>
    </source>
</evidence>
<sequence>MRNSMTPPAAVEISEGIYAYLQPDGSWWVNNAGFLVGRRGVISVDTCATESRTRDYQATIGKFSDQPVRTIVNTHHHGDHTWGNALFTGATIVAHDHLRAQMEAFGPPAQLPFWTPVEWGNLPLELPSLTFADRVTLWNDDLACEVRYVGQPAHTTNDSIVWIPERSVLFTGDLLFNGGTPFVLMGSVAGSIEVLETVLKPLNATTIVPGHGRLAGPSLIDDVLGYLRFIQETAENARAAGLSPLEAAQNTDLGQYADLLDAERIVGNLHRAYSELDDSPVDLIAALTDMVTYNGGPLISHA</sequence>
<protein>
    <submittedName>
        <fullName evidence="2">MBL fold metallo-hydrolase</fullName>
    </submittedName>
</protein>
<dbReference type="SUPFAM" id="SSF56281">
    <property type="entry name" value="Metallo-hydrolase/oxidoreductase"/>
    <property type="match status" value="1"/>
</dbReference>
<accession>A0ABP6YIT4</accession>
<evidence type="ECO:0000313" key="2">
    <source>
        <dbReference type="EMBL" id="GAA3584534.1"/>
    </source>
</evidence>
<dbReference type="InterPro" id="IPR036866">
    <property type="entry name" value="RibonucZ/Hydroxyglut_hydro"/>
</dbReference>
<dbReference type="InterPro" id="IPR001279">
    <property type="entry name" value="Metallo-B-lactamas"/>
</dbReference>
<organism evidence="2 3">
    <name type="scientific">Kribbella ginsengisoli</name>
    <dbReference type="NCBI Taxonomy" id="363865"/>
    <lineage>
        <taxon>Bacteria</taxon>
        <taxon>Bacillati</taxon>
        <taxon>Actinomycetota</taxon>
        <taxon>Actinomycetes</taxon>
        <taxon>Propionibacteriales</taxon>
        <taxon>Kribbellaceae</taxon>
        <taxon>Kribbella</taxon>
    </lineage>
</organism>
<name>A0ABP6YIT4_9ACTN</name>
<dbReference type="CDD" id="cd16282">
    <property type="entry name" value="metallo-hydrolase-like_MBL-fold"/>
    <property type="match status" value="1"/>
</dbReference>
<dbReference type="Gene3D" id="3.60.15.10">
    <property type="entry name" value="Ribonuclease Z/Hydroxyacylglutathione hydrolase-like"/>
    <property type="match status" value="1"/>
</dbReference>
<evidence type="ECO:0000313" key="3">
    <source>
        <dbReference type="Proteomes" id="UP001501222"/>
    </source>
</evidence>
<dbReference type="SMART" id="SM00849">
    <property type="entry name" value="Lactamase_B"/>
    <property type="match status" value="1"/>
</dbReference>
<dbReference type="PANTHER" id="PTHR42951:SF4">
    <property type="entry name" value="ACYL-COENZYME A THIOESTERASE MBLAC2"/>
    <property type="match status" value="1"/>
</dbReference>
<gene>
    <name evidence="2" type="ORF">GCM10022235_63760</name>
</gene>
<dbReference type="Proteomes" id="UP001501222">
    <property type="component" value="Unassembled WGS sequence"/>
</dbReference>
<dbReference type="Pfam" id="PF00753">
    <property type="entry name" value="Lactamase_B"/>
    <property type="match status" value="1"/>
</dbReference>